<dbReference type="InterPro" id="IPR050153">
    <property type="entry name" value="Metal_Ion_Import_ABC"/>
</dbReference>
<accession>A0ABV8I0G9</accession>
<comment type="caution">
    <text evidence="6">The sequence shown here is derived from an EMBL/GenBank/DDBJ whole genome shotgun (WGS) entry which is preliminary data.</text>
</comment>
<proteinExistence type="predicted"/>
<keyword evidence="7" id="KW-1185">Reference proteome</keyword>
<dbReference type="PROSITE" id="PS00211">
    <property type="entry name" value="ABC_TRANSPORTER_1"/>
    <property type="match status" value="1"/>
</dbReference>
<dbReference type="Gene3D" id="3.40.50.300">
    <property type="entry name" value="P-loop containing nucleotide triphosphate hydrolases"/>
    <property type="match status" value="1"/>
</dbReference>
<sequence>MQPITRIRAAVRHGVPRQPARGTSGSPPPKAGRQTPATPDPVVSLRDAAVRMGGRTLWSQVRLDVAPGEFVAVLGPNGVGKSTLIKAVLGLVPTSAGEIKVLGQRPGQLAQSVGYLPQRRSFDAGLRIRGLDIVRLGWDGDRWGLPGPGSARAARARIAEVVELVGASAYAHRPIGQCSGGEQQRLLIAQALIRRPRLLLLDEPLDSLDLPNQAAVAALIGRICREEGVSVMMVAHDANPILSHLDRVVYLAEGGAVAGTPAEVITSETLTRLYRTPIEVLRTSDGRLVVVGQPEPAAVHTDRHAVRQAGAVPRDDPQPAQQAGLVPSPVPPADRPATPPTGAGAGHDDR</sequence>
<dbReference type="Pfam" id="PF00005">
    <property type="entry name" value="ABC_tran"/>
    <property type="match status" value="1"/>
</dbReference>
<dbReference type="Proteomes" id="UP001595765">
    <property type="component" value="Unassembled WGS sequence"/>
</dbReference>
<keyword evidence="1" id="KW-0813">Transport</keyword>
<dbReference type="PROSITE" id="PS50893">
    <property type="entry name" value="ABC_TRANSPORTER_2"/>
    <property type="match status" value="1"/>
</dbReference>
<keyword evidence="3 6" id="KW-0067">ATP-binding</keyword>
<dbReference type="RefSeq" id="WP_386436829.1">
    <property type="nucleotide sequence ID" value="NZ_JBHSBB010000030.1"/>
</dbReference>
<dbReference type="InterPro" id="IPR003593">
    <property type="entry name" value="AAA+_ATPase"/>
</dbReference>
<organism evidence="6 7">
    <name type="scientific">Streptomyces polygonati</name>
    <dbReference type="NCBI Taxonomy" id="1617087"/>
    <lineage>
        <taxon>Bacteria</taxon>
        <taxon>Bacillati</taxon>
        <taxon>Actinomycetota</taxon>
        <taxon>Actinomycetes</taxon>
        <taxon>Kitasatosporales</taxon>
        <taxon>Streptomycetaceae</taxon>
        <taxon>Streptomyces</taxon>
    </lineage>
</organism>
<dbReference type="GO" id="GO:0005524">
    <property type="term" value="F:ATP binding"/>
    <property type="evidence" value="ECO:0007669"/>
    <property type="project" value="UniProtKB-KW"/>
</dbReference>
<evidence type="ECO:0000256" key="4">
    <source>
        <dbReference type="SAM" id="MobiDB-lite"/>
    </source>
</evidence>
<dbReference type="SMART" id="SM00382">
    <property type="entry name" value="AAA"/>
    <property type="match status" value="1"/>
</dbReference>
<dbReference type="EMBL" id="JBHSBB010000030">
    <property type="protein sequence ID" value="MFC4035969.1"/>
    <property type="molecule type" value="Genomic_DNA"/>
</dbReference>
<evidence type="ECO:0000256" key="2">
    <source>
        <dbReference type="ARBA" id="ARBA00022741"/>
    </source>
</evidence>
<dbReference type="PANTHER" id="PTHR42734">
    <property type="entry name" value="METAL TRANSPORT SYSTEM ATP-BINDING PROTEIN TM_0124-RELATED"/>
    <property type="match status" value="1"/>
</dbReference>
<feature type="compositionally biased region" description="Pro residues" evidence="4">
    <location>
        <begin position="328"/>
        <end position="339"/>
    </location>
</feature>
<name>A0ABV8I0G9_9ACTN</name>
<feature type="domain" description="ABC transporter" evidence="5">
    <location>
        <begin position="43"/>
        <end position="278"/>
    </location>
</feature>
<evidence type="ECO:0000313" key="7">
    <source>
        <dbReference type="Proteomes" id="UP001595765"/>
    </source>
</evidence>
<feature type="region of interest" description="Disordered" evidence="4">
    <location>
        <begin position="295"/>
        <end position="350"/>
    </location>
</feature>
<dbReference type="InterPro" id="IPR003439">
    <property type="entry name" value="ABC_transporter-like_ATP-bd"/>
</dbReference>
<keyword evidence="2" id="KW-0547">Nucleotide-binding</keyword>
<evidence type="ECO:0000313" key="6">
    <source>
        <dbReference type="EMBL" id="MFC4035969.1"/>
    </source>
</evidence>
<evidence type="ECO:0000259" key="5">
    <source>
        <dbReference type="PROSITE" id="PS50893"/>
    </source>
</evidence>
<dbReference type="InterPro" id="IPR017871">
    <property type="entry name" value="ABC_transporter-like_CS"/>
</dbReference>
<dbReference type="SUPFAM" id="SSF52540">
    <property type="entry name" value="P-loop containing nucleoside triphosphate hydrolases"/>
    <property type="match status" value="1"/>
</dbReference>
<evidence type="ECO:0000256" key="3">
    <source>
        <dbReference type="ARBA" id="ARBA00022840"/>
    </source>
</evidence>
<gene>
    <name evidence="6" type="ORF">ACFO3J_31565</name>
</gene>
<evidence type="ECO:0000256" key="1">
    <source>
        <dbReference type="ARBA" id="ARBA00022448"/>
    </source>
</evidence>
<reference evidence="7" key="1">
    <citation type="journal article" date="2019" name="Int. J. Syst. Evol. Microbiol.">
        <title>The Global Catalogue of Microorganisms (GCM) 10K type strain sequencing project: providing services to taxonomists for standard genome sequencing and annotation.</title>
        <authorList>
            <consortium name="The Broad Institute Genomics Platform"/>
            <consortium name="The Broad Institute Genome Sequencing Center for Infectious Disease"/>
            <person name="Wu L."/>
            <person name="Ma J."/>
        </authorList>
    </citation>
    <scope>NUCLEOTIDE SEQUENCE [LARGE SCALE GENOMIC DNA]</scope>
    <source>
        <strain evidence="7">CGMCC 4.7237</strain>
    </source>
</reference>
<dbReference type="InterPro" id="IPR027417">
    <property type="entry name" value="P-loop_NTPase"/>
</dbReference>
<protein>
    <submittedName>
        <fullName evidence="6">Metal ABC transporter ATP-binding protein</fullName>
    </submittedName>
</protein>
<feature type="region of interest" description="Disordered" evidence="4">
    <location>
        <begin position="1"/>
        <end position="41"/>
    </location>
</feature>